<comment type="caution">
    <text evidence="3">The sequence shown here is derived from an EMBL/GenBank/DDBJ whole genome shotgun (WGS) entry which is preliminary data.</text>
</comment>
<dbReference type="Pfam" id="PF04203">
    <property type="entry name" value="Sortase"/>
    <property type="match status" value="1"/>
</dbReference>
<name>A0ABN2R476_9PSEU</name>
<evidence type="ECO:0000256" key="2">
    <source>
        <dbReference type="SAM" id="MobiDB-lite"/>
    </source>
</evidence>
<keyword evidence="4" id="KW-1185">Reference proteome</keyword>
<protein>
    <submittedName>
        <fullName evidence="3">Class F sortase</fullName>
    </submittedName>
</protein>
<dbReference type="Gene3D" id="2.40.260.10">
    <property type="entry name" value="Sortase"/>
    <property type="match status" value="1"/>
</dbReference>
<dbReference type="InterPro" id="IPR023365">
    <property type="entry name" value="Sortase_dom-sf"/>
</dbReference>
<dbReference type="RefSeq" id="WP_344420084.1">
    <property type="nucleotide sequence ID" value="NZ_BAAANN010000014.1"/>
</dbReference>
<accession>A0ABN2R476</accession>
<dbReference type="InterPro" id="IPR005754">
    <property type="entry name" value="Sortase"/>
</dbReference>
<dbReference type="EMBL" id="BAAANN010000014">
    <property type="protein sequence ID" value="GAA1963165.1"/>
    <property type="molecule type" value="Genomic_DNA"/>
</dbReference>
<dbReference type="Proteomes" id="UP001501116">
    <property type="component" value="Unassembled WGS sequence"/>
</dbReference>
<reference evidence="3 4" key="1">
    <citation type="journal article" date="2019" name="Int. J. Syst. Evol. Microbiol.">
        <title>The Global Catalogue of Microorganisms (GCM) 10K type strain sequencing project: providing services to taxonomists for standard genome sequencing and annotation.</title>
        <authorList>
            <consortium name="The Broad Institute Genomics Platform"/>
            <consortium name="The Broad Institute Genome Sequencing Center for Infectious Disease"/>
            <person name="Wu L."/>
            <person name="Ma J."/>
        </authorList>
    </citation>
    <scope>NUCLEOTIDE SEQUENCE [LARGE SCALE GENOMIC DNA]</scope>
    <source>
        <strain evidence="3 4">JCM 14545</strain>
    </source>
</reference>
<evidence type="ECO:0000313" key="4">
    <source>
        <dbReference type="Proteomes" id="UP001501116"/>
    </source>
</evidence>
<dbReference type="CDD" id="cd05829">
    <property type="entry name" value="Sortase_F"/>
    <property type="match status" value="1"/>
</dbReference>
<sequence>MRRQRQRPSRLVTSFFLGVASLLFVEAVALLSISWPPKDVIAGTASPAQAVTPRAAAVAPPPAAPAPPPKAPPSTVASQPAPPPPPPKKEPVRGQRPGTILLPAGGTATLVRKEIQGPNAMLPIPERLDQATWWGAGLDAPNGASVFAGHVNWGGGIGPFAELWDASPGGEVTITDAAGKPWTYRVSQLITLHKDELPQRADELFSQAGPHRVVLVTCGGKWVGGQTGYAENRVVLADPA</sequence>
<keyword evidence="1" id="KW-0378">Hydrolase</keyword>
<gene>
    <name evidence="3" type="ORF">GCM10009754_38150</name>
</gene>
<proteinExistence type="predicted"/>
<evidence type="ECO:0000256" key="1">
    <source>
        <dbReference type="ARBA" id="ARBA00022801"/>
    </source>
</evidence>
<feature type="region of interest" description="Disordered" evidence="2">
    <location>
        <begin position="52"/>
        <end position="99"/>
    </location>
</feature>
<organism evidence="3 4">
    <name type="scientific">Amycolatopsis minnesotensis</name>
    <dbReference type="NCBI Taxonomy" id="337894"/>
    <lineage>
        <taxon>Bacteria</taxon>
        <taxon>Bacillati</taxon>
        <taxon>Actinomycetota</taxon>
        <taxon>Actinomycetes</taxon>
        <taxon>Pseudonocardiales</taxon>
        <taxon>Pseudonocardiaceae</taxon>
        <taxon>Amycolatopsis</taxon>
    </lineage>
</organism>
<feature type="compositionally biased region" description="Pro residues" evidence="2">
    <location>
        <begin position="59"/>
        <end position="72"/>
    </location>
</feature>
<dbReference type="SUPFAM" id="SSF63817">
    <property type="entry name" value="Sortase"/>
    <property type="match status" value="1"/>
</dbReference>
<dbReference type="InterPro" id="IPR042001">
    <property type="entry name" value="Sortase_F"/>
</dbReference>
<evidence type="ECO:0000313" key="3">
    <source>
        <dbReference type="EMBL" id="GAA1963165.1"/>
    </source>
</evidence>